<feature type="compositionally biased region" description="Pro residues" evidence="8">
    <location>
        <begin position="117"/>
        <end position="128"/>
    </location>
</feature>
<evidence type="ECO:0000256" key="7">
    <source>
        <dbReference type="ARBA" id="ARBA00034078"/>
    </source>
</evidence>
<evidence type="ECO:0000313" key="11">
    <source>
        <dbReference type="Proteomes" id="UP001189429"/>
    </source>
</evidence>
<dbReference type="InterPro" id="IPR036922">
    <property type="entry name" value="Rieske_2Fe-2S_sf"/>
</dbReference>
<feature type="compositionally biased region" description="Low complexity" evidence="8">
    <location>
        <begin position="136"/>
        <end position="150"/>
    </location>
</feature>
<protein>
    <recommendedName>
        <fullName evidence="9">Rieske domain-containing protein</fullName>
    </recommendedName>
</protein>
<dbReference type="PROSITE" id="PS51296">
    <property type="entry name" value="RIESKE"/>
    <property type="match status" value="1"/>
</dbReference>
<dbReference type="PANTHER" id="PTHR21496">
    <property type="entry name" value="FERREDOXIN-RELATED"/>
    <property type="match status" value="1"/>
</dbReference>
<evidence type="ECO:0000256" key="1">
    <source>
        <dbReference type="ARBA" id="ARBA00022714"/>
    </source>
</evidence>
<keyword evidence="4" id="KW-0408">Iron</keyword>
<dbReference type="Proteomes" id="UP001189429">
    <property type="component" value="Unassembled WGS sequence"/>
</dbReference>
<feature type="domain" description="Rieske" evidence="9">
    <location>
        <begin position="190"/>
        <end position="294"/>
    </location>
</feature>
<proteinExistence type="predicted"/>
<keyword evidence="2" id="KW-0479">Metal-binding</keyword>
<evidence type="ECO:0000313" key="10">
    <source>
        <dbReference type="EMBL" id="CAK0849859.1"/>
    </source>
</evidence>
<dbReference type="InterPro" id="IPR012748">
    <property type="entry name" value="Rieske-like_NirD"/>
</dbReference>
<comment type="caution">
    <text evidence="10">The sequence shown here is derived from an EMBL/GenBank/DDBJ whole genome shotgun (WGS) entry which is preliminary data.</text>
</comment>
<keyword evidence="11" id="KW-1185">Reference proteome</keyword>
<comment type="cofactor">
    <cofactor evidence="7">
        <name>[2Fe-2S] cluster</name>
        <dbReference type="ChEBI" id="CHEBI:190135"/>
    </cofactor>
</comment>
<evidence type="ECO:0000256" key="4">
    <source>
        <dbReference type="ARBA" id="ARBA00023004"/>
    </source>
</evidence>
<reference evidence="10" key="1">
    <citation type="submission" date="2023-10" db="EMBL/GenBank/DDBJ databases">
        <authorList>
            <person name="Chen Y."/>
            <person name="Shah S."/>
            <person name="Dougan E. K."/>
            <person name="Thang M."/>
            <person name="Chan C."/>
        </authorList>
    </citation>
    <scope>NUCLEOTIDE SEQUENCE [LARGE SCALE GENOMIC DNA]</scope>
</reference>
<evidence type="ECO:0000256" key="5">
    <source>
        <dbReference type="ARBA" id="ARBA00023014"/>
    </source>
</evidence>
<keyword evidence="3" id="KW-0560">Oxidoreductase</keyword>
<dbReference type="SUPFAM" id="SSF50022">
    <property type="entry name" value="ISP domain"/>
    <property type="match status" value="1"/>
</dbReference>
<evidence type="ECO:0000256" key="6">
    <source>
        <dbReference type="ARBA" id="ARBA00023063"/>
    </source>
</evidence>
<dbReference type="Pfam" id="PF13806">
    <property type="entry name" value="Rieske_2"/>
    <property type="match status" value="1"/>
</dbReference>
<evidence type="ECO:0000256" key="2">
    <source>
        <dbReference type="ARBA" id="ARBA00022723"/>
    </source>
</evidence>
<sequence>MLLGWPPPLARSLTYGAEALLPGPGYGEGAAGARACGEQAAVAGGERAAAGAGGARWEEGTRRFWCATGVNAYDIPDGHEWQRAFGAELRRHVGEAPSGAGPREGGAADADARGESPPTPRTPTTPGPRPERPGDDGAAAARRPGGAAPASPETPRKERQPPPQRHSPSRSPPQLHRHALERSAARAAHTKALLGMGKRPGVEVFVDGQAVALYRFGGRVFAVGARCPHQGGRLSDGEVGDIEDTARGGGCRTAYVTCPVHKMQFDLASGRVLRGSCAPLATYSVRLAEGSRPGVAMVEVGFQSLAESYFQGDPGDGAW</sequence>
<keyword evidence="5" id="KW-0411">Iron-sulfur</keyword>
<feature type="region of interest" description="Disordered" evidence="8">
    <location>
        <begin position="94"/>
        <end position="186"/>
    </location>
</feature>
<evidence type="ECO:0000259" key="9">
    <source>
        <dbReference type="PROSITE" id="PS51296"/>
    </source>
</evidence>
<dbReference type="InterPro" id="IPR017941">
    <property type="entry name" value="Rieske_2Fe-2S"/>
</dbReference>
<gene>
    <name evidence="10" type="ORF">PCOR1329_LOCUS42448</name>
</gene>
<dbReference type="PANTHER" id="PTHR21496:SF0">
    <property type="entry name" value="RIESKE DOMAIN-CONTAINING PROTEIN"/>
    <property type="match status" value="1"/>
</dbReference>
<name>A0ABN9TXB2_9DINO</name>
<evidence type="ECO:0000256" key="8">
    <source>
        <dbReference type="SAM" id="MobiDB-lite"/>
    </source>
</evidence>
<keyword evidence="1" id="KW-0001">2Fe-2S</keyword>
<accession>A0ABN9TXB2</accession>
<keyword evidence="6" id="KW-0534">Nitrate assimilation</keyword>
<dbReference type="Gene3D" id="2.102.10.10">
    <property type="entry name" value="Rieske [2Fe-2S] iron-sulphur domain"/>
    <property type="match status" value="1"/>
</dbReference>
<evidence type="ECO:0000256" key="3">
    <source>
        <dbReference type="ARBA" id="ARBA00023002"/>
    </source>
</evidence>
<organism evidence="10 11">
    <name type="scientific">Prorocentrum cordatum</name>
    <dbReference type="NCBI Taxonomy" id="2364126"/>
    <lineage>
        <taxon>Eukaryota</taxon>
        <taxon>Sar</taxon>
        <taxon>Alveolata</taxon>
        <taxon>Dinophyceae</taxon>
        <taxon>Prorocentrales</taxon>
        <taxon>Prorocentraceae</taxon>
        <taxon>Prorocentrum</taxon>
    </lineage>
</organism>
<feature type="compositionally biased region" description="Low complexity" evidence="8">
    <location>
        <begin position="99"/>
        <end position="109"/>
    </location>
</feature>
<dbReference type="EMBL" id="CAUYUJ010015099">
    <property type="protein sequence ID" value="CAK0849859.1"/>
    <property type="molecule type" value="Genomic_DNA"/>
</dbReference>